<keyword evidence="3" id="KW-1185">Reference proteome</keyword>
<evidence type="ECO:0000256" key="1">
    <source>
        <dbReference type="SAM" id="MobiDB-lite"/>
    </source>
</evidence>
<dbReference type="OrthoDB" id="7678210at2"/>
<protein>
    <recommendedName>
        <fullName evidence="4">LPS-assembly lipoprotein</fullName>
    </recommendedName>
</protein>
<feature type="compositionally biased region" description="Basic and acidic residues" evidence="1">
    <location>
        <begin position="1"/>
        <end position="20"/>
    </location>
</feature>
<dbReference type="GO" id="GO:0019867">
    <property type="term" value="C:outer membrane"/>
    <property type="evidence" value="ECO:0007669"/>
    <property type="project" value="InterPro"/>
</dbReference>
<evidence type="ECO:0008006" key="4">
    <source>
        <dbReference type="Google" id="ProtNLM"/>
    </source>
</evidence>
<gene>
    <name evidence="2" type="ORF">D9R14_20720</name>
</gene>
<dbReference type="EMBL" id="RCTF01000023">
    <property type="protein sequence ID" value="RLP73267.1"/>
    <property type="molecule type" value="Genomic_DNA"/>
</dbReference>
<comment type="caution">
    <text evidence="2">The sequence shown here is derived from an EMBL/GenBank/DDBJ whole genome shotgun (WGS) entry which is preliminary data.</text>
</comment>
<dbReference type="Pfam" id="PF04390">
    <property type="entry name" value="LptE"/>
    <property type="match status" value="1"/>
</dbReference>
<dbReference type="Gene3D" id="3.30.160.150">
    <property type="entry name" value="Lipoprotein like domain"/>
    <property type="match status" value="1"/>
</dbReference>
<name>A0A3L6ZZC1_9HYPH</name>
<reference evidence="2 3" key="1">
    <citation type="submission" date="2018-10" db="EMBL/GenBank/DDBJ databases">
        <title>Xanthobacter tagetidis genome sequencing and assembly.</title>
        <authorList>
            <person name="Maclea K.S."/>
            <person name="Goen A.E."/>
            <person name="Fatima S.A."/>
        </authorList>
    </citation>
    <scope>NUCLEOTIDE SEQUENCE [LARGE SCALE GENOMIC DNA]</scope>
    <source>
        <strain evidence="2 3">ATCC 700314</strain>
    </source>
</reference>
<evidence type="ECO:0000313" key="3">
    <source>
        <dbReference type="Proteomes" id="UP000269692"/>
    </source>
</evidence>
<dbReference type="RefSeq" id="WP_121625266.1">
    <property type="nucleotide sequence ID" value="NZ_JACIIW010000002.1"/>
</dbReference>
<sequence>MWSPDTEHRTETRAEHRADRTPLAASAKQDAGRATLLARLAVVGLLSGGLAGCFQPLYAESNTAAGPSLMDNMREVEILQIQGRIGNELRNDLIFALTGGEGNPKHVPYQMTISVQSSIASAIVNSGSGLPENQIVRITGNWKLVRVGDEKKKPVIEGSASGSGTIDVSDQRYANYAATRDAENRAARIVADQIKAQIAAYFIRKKNDPNFEPKPQGS</sequence>
<proteinExistence type="predicted"/>
<dbReference type="Proteomes" id="UP000269692">
    <property type="component" value="Unassembled WGS sequence"/>
</dbReference>
<dbReference type="InterPro" id="IPR007485">
    <property type="entry name" value="LPS_assembly_LptE"/>
</dbReference>
<organism evidence="2 3">
    <name type="scientific">Xanthobacter tagetidis</name>
    <dbReference type="NCBI Taxonomy" id="60216"/>
    <lineage>
        <taxon>Bacteria</taxon>
        <taxon>Pseudomonadati</taxon>
        <taxon>Pseudomonadota</taxon>
        <taxon>Alphaproteobacteria</taxon>
        <taxon>Hyphomicrobiales</taxon>
        <taxon>Xanthobacteraceae</taxon>
        <taxon>Xanthobacter</taxon>
    </lineage>
</organism>
<accession>A0A3L6ZZC1</accession>
<dbReference type="GO" id="GO:0043165">
    <property type="term" value="P:Gram-negative-bacterium-type cell outer membrane assembly"/>
    <property type="evidence" value="ECO:0007669"/>
    <property type="project" value="InterPro"/>
</dbReference>
<dbReference type="AlphaFoldDB" id="A0A3L6ZZC1"/>
<feature type="region of interest" description="Disordered" evidence="1">
    <location>
        <begin position="1"/>
        <end position="26"/>
    </location>
</feature>
<evidence type="ECO:0000313" key="2">
    <source>
        <dbReference type="EMBL" id="RLP73267.1"/>
    </source>
</evidence>